<evidence type="ECO:0000313" key="2">
    <source>
        <dbReference type="EMBL" id="TQV91881.1"/>
    </source>
</evidence>
<dbReference type="EMBL" id="SPUK01000017">
    <property type="protein sequence ID" value="TQV91881.1"/>
    <property type="molecule type" value="Genomic_DNA"/>
</dbReference>
<feature type="region of interest" description="Disordered" evidence="1">
    <location>
        <begin position="384"/>
        <end position="423"/>
    </location>
</feature>
<gene>
    <name evidence="2" type="ORF">IF1G_09466</name>
</gene>
<dbReference type="SUPFAM" id="SSF52047">
    <property type="entry name" value="RNI-like"/>
    <property type="match status" value="1"/>
</dbReference>
<name>A0A545UQY5_9HYPO</name>
<feature type="compositionally biased region" description="Acidic residues" evidence="1">
    <location>
        <begin position="384"/>
        <end position="410"/>
    </location>
</feature>
<accession>A0A545UQY5</accession>
<dbReference type="Proteomes" id="UP000315783">
    <property type="component" value="Unassembled WGS sequence"/>
</dbReference>
<evidence type="ECO:0000256" key="1">
    <source>
        <dbReference type="SAM" id="MobiDB-lite"/>
    </source>
</evidence>
<protein>
    <submittedName>
        <fullName evidence="2">F-box domain-containing protein</fullName>
    </submittedName>
</protein>
<organism evidence="2 3">
    <name type="scientific">Cordyceps javanica</name>
    <dbReference type="NCBI Taxonomy" id="43265"/>
    <lineage>
        <taxon>Eukaryota</taxon>
        <taxon>Fungi</taxon>
        <taxon>Dikarya</taxon>
        <taxon>Ascomycota</taxon>
        <taxon>Pezizomycotina</taxon>
        <taxon>Sordariomycetes</taxon>
        <taxon>Hypocreomycetidae</taxon>
        <taxon>Hypocreales</taxon>
        <taxon>Cordycipitaceae</taxon>
        <taxon>Cordyceps</taxon>
    </lineage>
</organism>
<dbReference type="AlphaFoldDB" id="A0A545UQY5"/>
<keyword evidence="3" id="KW-1185">Reference proteome</keyword>
<comment type="caution">
    <text evidence="2">The sequence shown here is derived from an EMBL/GenBank/DDBJ whole genome shotgun (WGS) entry which is preliminary data.</text>
</comment>
<proteinExistence type="predicted"/>
<feature type="region of interest" description="Disordered" evidence="1">
    <location>
        <begin position="436"/>
        <end position="457"/>
    </location>
</feature>
<sequence>MGLLQLPIEVLIIIANLTLPYSVEDFSLTCSRLHDAAKTFLPRHNHLRSKYRSISFKEGGLEKVSDLLAEIAADPIIAAYIVHLDLGDRQFCGDGEIDDAYIEKMTEKLAPLVLGSPHLAMLSDGDDGLARFWLREIVRDVDYCFEGDQEAEFNIPFLVSLLTHVETLILPEEWCDFDVLILPDSKHPVAAMMQLLVTRANDRTLKDQPLQRLRAIYPAREIGEQFGTEMELIFPFMALDSLRELRLWRGHCQYEEEQNEATPFKPLGRNLEVIKLRDYVINGGSAGFLFEHIQNLRIFEMEYSTKDEIGYAFDADLFVRFLIKNTFASLERLVLTGVQVWPDTNVLDSSLRKFTRLKHLEISTVFLVNGIGAMGPKFVEEYFDTEEEESSDEGDSCDDEGSHEWDDEEGDKGYHEDDGEEEGIAKMYEGDDYEARDMSEAEDDHQVAGSEGYENDDAVDDEEHINSLDSLFHPDDKQKRYKSGSVVWRLVSVLPESLETLVIHTPAAPRNSACVERMFWQFQALRPERFPRLERIEVRVNQMDCWGRPLDGAAEQVARLRTFFAGKDILTGFEVVDVVRGTPVW</sequence>
<dbReference type="OrthoDB" id="5421601at2759"/>
<reference evidence="2 3" key="1">
    <citation type="journal article" date="2019" name="Appl. Microbiol. Biotechnol.">
        <title>Genome sequence of Isaria javanica and comparative genome analysis insights into family S53 peptidase evolution in fungal entomopathogens.</title>
        <authorList>
            <person name="Lin R."/>
            <person name="Zhang X."/>
            <person name="Xin B."/>
            <person name="Zou M."/>
            <person name="Gao Y."/>
            <person name="Qin F."/>
            <person name="Hu Q."/>
            <person name="Xie B."/>
            <person name="Cheng X."/>
        </authorList>
    </citation>
    <scope>NUCLEOTIDE SEQUENCE [LARGE SCALE GENOMIC DNA]</scope>
    <source>
        <strain evidence="2 3">IJ1G</strain>
    </source>
</reference>
<evidence type="ECO:0000313" key="3">
    <source>
        <dbReference type="Proteomes" id="UP000315783"/>
    </source>
</evidence>
<dbReference type="STRING" id="43265.A0A545UQY5"/>